<evidence type="ECO:0000313" key="2">
    <source>
        <dbReference type="Proteomes" id="UP000242715"/>
    </source>
</evidence>
<evidence type="ECO:0008006" key="3">
    <source>
        <dbReference type="Google" id="ProtNLM"/>
    </source>
</evidence>
<dbReference type="AlphaFoldDB" id="A0A2Z6MXV3"/>
<protein>
    <recommendedName>
        <fullName evidence="3">No apical meristem-associated C-terminal domain-containing protein</fullName>
    </recommendedName>
</protein>
<gene>
    <name evidence="1" type="ORF">TSUD_15990</name>
</gene>
<name>A0A2Z6MXV3_TRISU</name>
<reference evidence="2" key="1">
    <citation type="journal article" date="2017" name="Front. Plant Sci.">
        <title>Climate Clever Clovers: New Paradigm to Reduce the Environmental Footprint of Ruminants by Breeding Low Methanogenic Forages Utilizing Haplotype Variation.</title>
        <authorList>
            <person name="Kaur P."/>
            <person name="Appels R."/>
            <person name="Bayer P.E."/>
            <person name="Keeble-Gagnere G."/>
            <person name="Wang J."/>
            <person name="Hirakawa H."/>
            <person name="Shirasawa K."/>
            <person name="Vercoe P."/>
            <person name="Stefanova K."/>
            <person name="Durmic Z."/>
            <person name="Nichols P."/>
            <person name="Revell C."/>
            <person name="Isobe S.N."/>
            <person name="Edwards D."/>
            <person name="Erskine W."/>
        </authorList>
    </citation>
    <scope>NUCLEOTIDE SEQUENCE [LARGE SCALE GENOMIC DNA]</scope>
    <source>
        <strain evidence="2">cv. Daliak</strain>
    </source>
</reference>
<dbReference type="EMBL" id="DF973637">
    <property type="protein sequence ID" value="GAU36686.1"/>
    <property type="molecule type" value="Genomic_DNA"/>
</dbReference>
<proteinExistence type="predicted"/>
<organism evidence="1 2">
    <name type="scientific">Trifolium subterraneum</name>
    <name type="common">Subterranean clover</name>
    <dbReference type="NCBI Taxonomy" id="3900"/>
    <lineage>
        <taxon>Eukaryota</taxon>
        <taxon>Viridiplantae</taxon>
        <taxon>Streptophyta</taxon>
        <taxon>Embryophyta</taxon>
        <taxon>Tracheophyta</taxon>
        <taxon>Spermatophyta</taxon>
        <taxon>Magnoliopsida</taxon>
        <taxon>eudicotyledons</taxon>
        <taxon>Gunneridae</taxon>
        <taxon>Pentapetalae</taxon>
        <taxon>rosids</taxon>
        <taxon>fabids</taxon>
        <taxon>Fabales</taxon>
        <taxon>Fabaceae</taxon>
        <taxon>Papilionoideae</taxon>
        <taxon>50 kb inversion clade</taxon>
        <taxon>NPAAA clade</taxon>
        <taxon>Hologalegina</taxon>
        <taxon>IRL clade</taxon>
        <taxon>Trifolieae</taxon>
        <taxon>Trifolium</taxon>
    </lineage>
</organism>
<evidence type="ECO:0000313" key="1">
    <source>
        <dbReference type="EMBL" id="GAU36686.1"/>
    </source>
</evidence>
<dbReference type="Proteomes" id="UP000242715">
    <property type="component" value="Unassembled WGS sequence"/>
</dbReference>
<dbReference type="OrthoDB" id="1431652at2759"/>
<keyword evidence="2" id="KW-1185">Reference proteome</keyword>
<sequence>MTGKKLKKINGASKKALNQAEGYQNSSVIDEMQNMNEESFILHKIQEAIMAEFKKVKQENRKQELDQLMFAALQNKNLVANLTVDDSIDLMNVIQKKLKEIDIKMA</sequence>
<accession>A0A2Z6MXV3</accession>